<accession>A0ABS4KB67</accession>
<reference evidence="2 3" key="1">
    <citation type="submission" date="2021-03" db="EMBL/GenBank/DDBJ databases">
        <title>Genomic Encyclopedia of Type Strains, Phase IV (KMG-IV): sequencing the most valuable type-strain genomes for metagenomic binning, comparative biology and taxonomic classification.</title>
        <authorList>
            <person name="Goeker M."/>
        </authorList>
    </citation>
    <scope>NUCLEOTIDE SEQUENCE [LARGE SCALE GENOMIC DNA]</scope>
    <source>
        <strain evidence="2 3">DSM 27563</strain>
    </source>
</reference>
<feature type="transmembrane region" description="Helical" evidence="1">
    <location>
        <begin position="45"/>
        <end position="63"/>
    </location>
</feature>
<keyword evidence="1" id="KW-0812">Transmembrane</keyword>
<gene>
    <name evidence="2" type="ORF">J2Z71_000552</name>
</gene>
<dbReference type="RefSeq" id="WP_210060332.1">
    <property type="nucleotide sequence ID" value="NZ_JAGGLJ010000004.1"/>
</dbReference>
<dbReference type="PANTHER" id="PTHR33802">
    <property type="entry name" value="SI:CH211-161H7.5-RELATED"/>
    <property type="match status" value="1"/>
</dbReference>
<dbReference type="EMBL" id="JAGGLJ010000004">
    <property type="protein sequence ID" value="MBP2025027.1"/>
    <property type="molecule type" value="Genomic_DNA"/>
</dbReference>
<keyword evidence="3" id="KW-1185">Reference proteome</keyword>
<protein>
    <recommendedName>
        <fullName evidence="4">ABC-2 family transporter protein</fullName>
    </recommendedName>
</protein>
<evidence type="ECO:0000313" key="3">
    <source>
        <dbReference type="Proteomes" id="UP001519306"/>
    </source>
</evidence>
<keyword evidence="1" id="KW-1133">Transmembrane helix</keyword>
<feature type="transmembrane region" description="Helical" evidence="1">
    <location>
        <begin position="7"/>
        <end position="25"/>
    </location>
</feature>
<name>A0ABS4KB67_9FIRM</name>
<comment type="caution">
    <text evidence="2">The sequence shown here is derived from an EMBL/GenBank/DDBJ whole genome shotgun (WGS) entry which is preliminary data.</text>
</comment>
<feature type="transmembrane region" description="Helical" evidence="1">
    <location>
        <begin position="225"/>
        <end position="246"/>
    </location>
</feature>
<evidence type="ECO:0000313" key="2">
    <source>
        <dbReference type="EMBL" id="MBP2025027.1"/>
    </source>
</evidence>
<feature type="transmembrane region" description="Helical" evidence="1">
    <location>
        <begin position="83"/>
        <end position="100"/>
    </location>
</feature>
<dbReference type="Proteomes" id="UP001519306">
    <property type="component" value="Unassembled WGS sequence"/>
</dbReference>
<feature type="transmembrane region" description="Helical" evidence="1">
    <location>
        <begin position="144"/>
        <end position="164"/>
    </location>
</feature>
<dbReference type="PANTHER" id="PTHR33802:SF1">
    <property type="entry name" value="XK-RELATED PROTEIN"/>
    <property type="match status" value="1"/>
</dbReference>
<sequence length="253" mass="29462">MKYLSLVIYVIMIIVNLLINLMKKADIVENNIIKSYSNLLIPTNITNVIIPIVYLGLLLYILYSIDIIENENTREERRIFNNINLIFASNMILNIFWNIFNYYNKIFASVLIMILMLFTLYKISFIINDFTLDERQNIFIKIPFNLYFGVITVSSIINVLALFVDLGLKPFNVFAIIISSILLILGIIISIYFFKTNRDGIYILAVAWIYIGIFINQVSENGFNRNFPLLIFIGISSILVLFYVLFKEKRIIS</sequence>
<evidence type="ECO:0008006" key="4">
    <source>
        <dbReference type="Google" id="ProtNLM"/>
    </source>
</evidence>
<feature type="transmembrane region" description="Helical" evidence="1">
    <location>
        <begin position="170"/>
        <end position="194"/>
    </location>
</feature>
<keyword evidence="1" id="KW-0472">Membrane</keyword>
<proteinExistence type="predicted"/>
<evidence type="ECO:0000256" key="1">
    <source>
        <dbReference type="SAM" id="Phobius"/>
    </source>
</evidence>
<organism evidence="2 3">
    <name type="scientific">Peptoniphilus stercorisuis</name>
    <dbReference type="NCBI Taxonomy" id="1436965"/>
    <lineage>
        <taxon>Bacteria</taxon>
        <taxon>Bacillati</taxon>
        <taxon>Bacillota</taxon>
        <taxon>Tissierellia</taxon>
        <taxon>Tissierellales</taxon>
        <taxon>Peptoniphilaceae</taxon>
        <taxon>Peptoniphilus</taxon>
    </lineage>
</organism>
<feature type="transmembrane region" description="Helical" evidence="1">
    <location>
        <begin position="201"/>
        <end position="219"/>
    </location>
</feature>
<feature type="transmembrane region" description="Helical" evidence="1">
    <location>
        <begin position="106"/>
        <end position="123"/>
    </location>
</feature>